<dbReference type="EMBL" id="BKCJ011725002">
    <property type="protein sequence ID" value="GFD48562.1"/>
    <property type="molecule type" value="Genomic_DNA"/>
</dbReference>
<feature type="region of interest" description="Disordered" evidence="1">
    <location>
        <begin position="1"/>
        <end position="89"/>
    </location>
</feature>
<accession>A0A699WL96</accession>
<protein>
    <submittedName>
        <fullName evidence="2">Uncharacterized protein</fullName>
    </submittedName>
</protein>
<feature type="compositionally biased region" description="Low complexity" evidence="1">
    <location>
        <begin position="24"/>
        <end position="37"/>
    </location>
</feature>
<feature type="non-terminal residue" evidence="2">
    <location>
        <position position="1"/>
    </location>
</feature>
<reference evidence="2" key="1">
    <citation type="journal article" date="2019" name="Sci. Rep.">
        <title>Draft genome of Tanacetum cinerariifolium, the natural source of mosquito coil.</title>
        <authorList>
            <person name="Yamashiro T."/>
            <person name="Shiraishi A."/>
            <person name="Satake H."/>
            <person name="Nakayama K."/>
        </authorList>
    </citation>
    <scope>NUCLEOTIDE SEQUENCE</scope>
</reference>
<proteinExistence type="predicted"/>
<comment type="caution">
    <text evidence="2">The sequence shown here is derived from an EMBL/GenBank/DDBJ whole genome shotgun (WGS) entry which is preliminary data.</text>
</comment>
<dbReference type="AlphaFoldDB" id="A0A699WL96"/>
<feature type="compositionally biased region" description="Basic residues" evidence="1">
    <location>
        <begin position="63"/>
        <end position="82"/>
    </location>
</feature>
<evidence type="ECO:0000256" key="1">
    <source>
        <dbReference type="SAM" id="MobiDB-lite"/>
    </source>
</evidence>
<name>A0A699WL96_TANCI</name>
<organism evidence="2">
    <name type="scientific">Tanacetum cinerariifolium</name>
    <name type="common">Dalmatian daisy</name>
    <name type="synonym">Chrysanthemum cinerariifolium</name>
    <dbReference type="NCBI Taxonomy" id="118510"/>
    <lineage>
        <taxon>Eukaryota</taxon>
        <taxon>Viridiplantae</taxon>
        <taxon>Streptophyta</taxon>
        <taxon>Embryophyta</taxon>
        <taxon>Tracheophyta</taxon>
        <taxon>Spermatophyta</taxon>
        <taxon>Magnoliopsida</taxon>
        <taxon>eudicotyledons</taxon>
        <taxon>Gunneridae</taxon>
        <taxon>Pentapetalae</taxon>
        <taxon>asterids</taxon>
        <taxon>campanulids</taxon>
        <taxon>Asterales</taxon>
        <taxon>Asteraceae</taxon>
        <taxon>Asteroideae</taxon>
        <taxon>Anthemideae</taxon>
        <taxon>Anthemidinae</taxon>
        <taxon>Tanacetum</taxon>
    </lineage>
</organism>
<evidence type="ECO:0000313" key="2">
    <source>
        <dbReference type="EMBL" id="GFD48562.1"/>
    </source>
</evidence>
<sequence>PAHSPRHPDWYPARGRALHHGRAQYRPAPARQRAPNQSLAAPARHRQLGDCGGARQGHDTARRPRARHWPRRGHPRRPHRGRGYAGCYL</sequence>
<gene>
    <name evidence="2" type="ORF">Tci_920531</name>
</gene>